<gene>
    <name evidence="1" type="ORF">C5Y98_26155</name>
</gene>
<dbReference type="AlphaFoldDB" id="A0A2S8F888"/>
<organism evidence="1 2">
    <name type="scientific">Blastopirellula marina</name>
    <dbReference type="NCBI Taxonomy" id="124"/>
    <lineage>
        <taxon>Bacteria</taxon>
        <taxon>Pseudomonadati</taxon>
        <taxon>Planctomycetota</taxon>
        <taxon>Planctomycetia</taxon>
        <taxon>Pirellulales</taxon>
        <taxon>Pirellulaceae</taxon>
        <taxon>Blastopirellula</taxon>
    </lineage>
</organism>
<protein>
    <submittedName>
        <fullName evidence="1">Uncharacterized protein</fullName>
    </submittedName>
</protein>
<dbReference type="RefSeq" id="WP_105358892.1">
    <property type="nucleotide sequence ID" value="NZ_PUIB01000025.1"/>
</dbReference>
<dbReference type="Proteomes" id="UP000239388">
    <property type="component" value="Unassembled WGS sequence"/>
</dbReference>
<sequence>MNWLANQKAPPEDTETLATVTQLTTSENAWIAEAAQQIIAPRPDLRFEFFRLTREESPSGE</sequence>
<dbReference type="EMBL" id="PUIB01000025">
    <property type="protein sequence ID" value="PQO28378.1"/>
    <property type="molecule type" value="Genomic_DNA"/>
</dbReference>
<proteinExistence type="predicted"/>
<comment type="caution">
    <text evidence="1">The sequence shown here is derived from an EMBL/GenBank/DDBJ whole genome shotgun (WGS) entry which is preliminary data.</text>
</comment>
<evidence type="ECO:0000313" key="2">
    <source>
        <dbReference type="Proteomes" id="UP000239388"/>
    </source>
</evidence>
<evidence type="ECO:0000313" key="1">
    <source>
        <dbReference type="EMBL" id="PQO28378.1"/>
    </source>
</evidence>
<reference evidence="1 2" key="1">
    <citation type="submission" date="2018-02" db="EMBL/GenBank/DDBJ databases">
        <title>Comparative genomes isolates from brazilian mangrove.</title>
        <authorList>
            <person name="Araujo J.E."/>
            <person name="Taketani R.G."/>
            <person name="Silva M.C.P."/>
            <person name="Loureco M.V."/>
            <person name="Andreote F.D."/>
        </authorList>
    </citation>
    <scope>NUCLEOTIDE SEQUENCE [LARGE SCALE GENOMIC DNA]</scope>
    <source>
        <strain evidence="1 2">NAP PRIS-MGV</strain>
    </source>
</reference>
<name>A0A2S8F888_9BACT</name>
<accession>A0A2S8F888</accession>